<dbReference type="Gene3D" id="1.20.1050.10">
    <property type="match status" value="1"/>
</dbReference>
<protein>
    <recommendedName>
        <fullName evidence="5">Glutathione transferase</fullName>
    </recommendedName>
</protein>
<reference evidence="4" key="1">
    <citation type="submission" date="2021-01" db="EMBL/GenBank/DDBJ databases">
        <authorList>
            <person name="Corre E."/>
            <person name="Pelletier E."/>
            <person name="Niang G."/>
            <person name="Scheremetjew M."/>
            <person name="Finn R."/>
            <person name="Kale V."/>
            <person name="Holt S."/>
            <person name="Cochrane G."/>
            <person name="Meng A."/>
            <person name="Brown T."/>
            <person name="Cohen L."/>
        </authorList>
    </citation>
    <scope>NUCLEOTIDE SEQUENCE</scope>
    <source>
        <strain evidence="4">GSBS06</strain>
    </source>
</reference>
<organism evidence="4">
    <name type="scientific">Aplanochytrium stocchinoi</name>
    <dbReference type="NCBI Taxonomy" id="215587"/>
    <lineage>
        <taxon>Eukaryota</taxon>
        <taxon>Sar</taxon>
        <taxon>Stramenopiles</taxon>
        <taxon>Bigyra</taxon>
        <taxon>Labyrinthulomycetes</taxon>
        <taxon>Thraustochytrida</taxon>
        <taxon>Thraustochytriidae</taxon>
        <taxon>Aplanochytrium</taxon>
    </lineage>
</organism>
<dbReference type="InterPro" id="IPR050213">
    <property type="entry name" value="GST_superfamily"/>
</dbReference>
<evidence type="ECO:0008006" key="5">
    <source>
        <dbReference type="Google" id="ProtNLM"/>
    </source>
</evidence>
<evidence type="ECO:0000313" key="4">
    <source>
        <dbReference type="EMBL" id="CAE0432758.1"/>
    </source>
</evidence>
<dbReference type="EMBL" id="HBIN01004373">
    <property type="protein sequence ID" value="CAE0432758.1"/>
    <property type="molecule type" value="Transcribed_RNA"/>
</dbReference>
<dbReference type="InterPro" id="IPR004045">
    <property type="entry name" value="Glutathione_S-Trfase_N"/>
</dbReference>
<gene>
    <name evidence="4" type="ORF">ASTO00021_LOCUS3076</name>
</gene>
<evidence type="ECO:0000259" key="2">
    <source>
        <dbReference type="PROSITE" id="PS50404"/>
    </source>
</evidence>
<feature type="region of interest" description="Disordered" evidence="1">
    <location>
        <begin position="1"/>
        <end position="32"/>
    </location>
</feature>
<dbReference type="InterPro" id="IPR040079">
    <property type="entry name" value="Glutathione_S-Trfase"/>
</dbReference>
<dbReference type="PANTHER" id="PTHR11571">
    <property type="entry name" value="GLUTATHIONE S-TRANSFERASE"/>
    <property type="match status" value="1"/>
</dbReference>
<feature type="domain" description="GST N-terminal" evidence="2">
    <location>
        <begin position="45"/>
        <end position="127"/>
    </location>
</feature>
<dbReference type="SUPFAM" id="SSF47616">
    <property type="entry name" value="GST C-terminal domain-like"/>
    <property type="match status" value="1"/>
</dbReference>
<dbReference type="PROSITE" id="PS50405">
    <property type="entry name" value="GST_CTER"/>
    <property type="match status" value="1"/>
</dbReference>
<dbReference type="SUPFAM" id="SSF52833">
    <property type="entry name" value="Thioredoxin-like"/>
    <property type="match status" value="1"/>
</dbReference>
<evidence type="ECO:0000256" key="1">
    <source>
        <dbReference type="SAM" id="MobiDB-lite"/>
    </source>
</evidence>
<dbReference type="Gene3D" id="3.40.30.10">
    <property type="entry name" value="Glutaredoxin"/>
    <property type="match status" value="1"/>
</dbReference>
<dbReference type="InterPro" id="IPR010987">
    <property type="entry name" value="Glutathione-S-Trfase_C-like"/>
</dbReference>
<dbReference type="PROSITE" id="PS50404">
    <property type="entry name" value="GST_NTER"/>
    <property type="match status" value="1"/>
</dbReference>
<feature type="domain" description="GST C-terminal" evidence="3">
    <location>
        <begin position="129"/>
        <end position="264"/>
    </location>
</feature>
<feature type="compositionally biased region" description="Basic and acidic residues" evidence="1">
    <location>
        <begin position="1"/>
        <end position="16"/>
    </location>
</feature>
<dbReference type="InterPro" id="IPR004046">
    <property type="entry name" value="GST_C"/>
</dbReference>
<dbReference type="Pfam" id="PF14497">
    <property type="entry name" value="GST_C_3"/>
    <property type="match status" value="1"/>
</dbReference>
<name>A0A7S3PB54_9STRA</name>
<evidence type="ECO:0000259" key="3">
    <source>
        <dbReference type="PROSITE" id="PS50405"/>
    </source>
</evidence>
<dbReference type="InterPro" id="IPR036249">
    <property type="entry name" value="Thioredoxin-like_sf"/>
</dbReference>
<dbReference type="PANTHER" id="PTHR11571:SF263">
    <property type="entry name" value="GLUTATHIONE S-TRANSFERASE"/>
    <property type="match status" value="1"/>
</dbReference>
<proteinExistence type="predicted"/>
<dbReference type="InterPro" id="IPR036282">
    <property type="entry name" value="Glutathione-S-Trfase_C_sf"/>
</dbReference>
<dbReference type="GO" id="GO:0006749">
    <property type="term" value="P:glutathione metabolic process"/>
    <property type="evidence" value="ECO:0007669"/>
    <property type="project" value="TreeGrafter"/>
</dbReference>
<dbReference type="GO" id="GO:0004364">
    <property type="term" value="F:glutathione transferase activity"/>
    <property type="evidence" value="ECO:0007669"/>
    <property type="project" value="TreeGrafter"/>
</dbReference>
<sequence length="270" mass="30449">MGEAEKKQDLNDEKIHGRTSKKNQGLSALEPPPPGQWQLLYWPAFNSEGKLCAGAGRGEYLRVLFEEAGVPYEEVNAHLSDYFWTKLELQPEHFPVLAPPAIRKDNFALSQTPVCAKYLATQFGLYPEDPLDAAKAEQTVYTVHEYIAEGVAAYHPVKASMSYVDQKEEAKPYIEAFKRERLPRYFGNLERILKSNNGGSGFFIGDTASYVDFQVMVALQCTANQWPDIWAAKSDIPLLKAFLERMEARPKMKAYLASSRRKPFAGDSLM</sequence>
<dbReference type="AlphaFoldDB" id="A0A7S3PB54"/>
<accession>A0A7S3PB54</accession>
<dbReference type="SFLD" id="SFLDS00019">
    <property type="entry name" value="Glutathione_Transferase_(cytos"/>
    <property type="match status" value="1"/>
</dbReference>